<keyword evidence="1" id="KW-0808">Transferase</keyword>
<keyword evidence="2 4" id="KW-0418">Kinase</keyword>
<dbReference type="GO" id="GO:0016773">
    <property type="term" value="F:phosphotransferase activity, alcohol group as acceptor"/>
    <property type="evidence" value="ECO:0007669"/>
    <property type="project" value="InterPro"/>
</dbReference>
<dbReference type="NCBIfam" id="TIGR02198">
    <property type="entry name" value="rfaE_dom_I"/>
    <property type="match status" value="1"/>
</dbReference>
<evidence type="ECO:0000313" key="4">
    <source>
        <dbReference type="EMBL" id="RXJ61704.1"/>
    </source>
</evidence>
<protein>
    <submittedName>
        <fullName evidence="4">D-glycero-beta-D-manno-heptose-7-phosphate kinase</fullName>
    </submittedName>
</protein>
<dbReference type="OrthoDB" id="9802794at2"/>
<dbReference type="CDD" id="cd01172">
    <property type="entry name" value="RfaE_like"/>
    <property type="match status" value="1"/>
</dbReference>
<dbReference type="Pfam" id="PF00294">
    <property type="entry name" value="PfkB"/>
    <property type="match status" value="1"/>
</dbReference>
<dbReference type="STRING" id="877500.GCA_000935065_00756"/>
<dbReference type="GO" id="GO:0033785">
    <property type="term" value="F:heptose 7-phosphate kinase activity"/>
    <property type="evidence" value="ECO:0007669"/>
    <property type="project" value="TreeGrafter"/>
</dbReference>
<evidence type="ECO:0000259" key="3">
    <source>
        <dbReference type="Pfam" id="PF00294"/>
    </source>
</evidence>
<dbReference type="Proteomes" id="UP000290191">
    <property type="component" value="Unassembled WGS sequence"/>
</dbReference>
<dbReference type="InterPro" id="IPR011611">
    <property type="entry name" value="PfkB_dom"/>
</dbReference>
<proteinExistence type="predicted"/>
<dbReference type="GO" id="GO:0005829">
    <property type="term" value="C:cytosol"/>
    <property type="evidence" value="ECO:0007669"/>
    <property type="project" value="TreeGrafter"/>
</dbReference>
<evidence type="ECO:0000256" key="1">
    <source>
        <dbReference type="ARBA" id="ARBA00022679"/>
    </source>
</evidence>
<feature type="domain" description="Carbohydrate kinase PfkB" evidence="3">
    <location>
        <begin position="10"/>
        <end position="305"/>
    </location>
</feature>
<evidence type="ECO:0000313" key="5">
    <source>
        <dbReference type="Proteomes" id="UP000290191"/>
    </source>
</evidence>
<organism evidence="4 5">
    <name type="scientific">Halarcobacter anaerophilus</name>
    <dbReference type="NCBI Taxonomy" id="877500"/>
    <lineage>
        <taxon>Bacteria</taxon>
        <taxon>Pseudomonadati</taxon>
        <taxon>Campylobacterota</taxon>
        <taxon>Epsilonproteobacteria</taxon>
        <taxon>Campylobacterales</taxon>
        <taxon>Arcobacteraceae</taxon>
        <taxon>Halarcobacter</taxon>
    </lineage>
</organism>
<dbReference type="PANTHER" id="PTHR46969:SF1">
    <property type="entry name" value="BIFUNCTIONAL PROTEIN HLDE"/>
    <property type="match status" value="1"/>
</dbReference>
<dbReference type="InterPro" id="IPR029056">
    <property type="entry name" value="Ribokinase-like"/>
</dbReference>
<comment type="caution">
    <text evidence="4">The sequence shown here is derived from an EMBL/GenBank/DDBJ whole genome shotgun (WGS) entry which is preliminary data.</text>
</comment>
<accession>A0A4Q0XY80</accession>
<gene>
    <name evidence="4" type="primary">rfaE1</name>
    <name evidence="4" type="ORF">CRV06_12915</name>
</gene>
<dbReference type="AlphaFoldDB" id="A0A4Q0XY80"/>
<dbReference type="InterPro" id="IPR011913">
    <property type="entry name" value="RfaE_dom_I"/>
</dbReference>
<dbReference type="GO" id="GO:0033786">
    <property type="term" value="F:heptose-1-phosphate adenylyltransferase activity"/>
    <property type="evidence" value="ECO:0007669"/>
    <property type="project" value="TreeGrafter"/>
</dbReference>
<dbReference type="SUPFAM" id="SSF53613">
    <property type="entry name" value="Ribokinase-like"/>
    <property type="match status" value="1"/>
</dbReference>
<reference evidence="4 5" key="1">
    <citation type="submission" date="2017-10" db="EMBL/GenBank/DDBJ databases">
        <title>Genomics of the genus Arcobacter.</title>
        <authorList>
            <person name="Perez-Cataluna A."/>
            <person name="Figueras M.J."/>
        </authorList>
    </citation>
    <scope>NUCLEOTIDE SEQUENCE [LARGE SCALE GENOMIC DNA]</scope>
    <source>
        <strain evidence="4 5">DSM 24636</strain>
    </source>
</reference>
<dbReference type="Gene3D" id="3.40.1190.20">
    <property type="match status" value="1"/>
</dbReference>
<name>A0A4Q0XY80_9BACT</name>
<dbReference type="PANTHER" id="PTHR46969">
    <property type="entry name" value="BIFUNCTIONAL PROTEIN HLDE"/>
    <property type="match status" value="1"/>
</dbReference>
<dbReference type="EMBL" id="PDKO01000013">
    <property type="protein sequence ID" value="RXJ61704.1"/>
    <property type="molecule type" value="Genomic_DNA"/>
</dbReference>
<sequence length="332" mass="36797">MKMINIEKKPKILVIGDLMIDSYLIGKCDRIALDAPVPIVDVKEEKDELGGAGNVIRNLASLGAKVSVMSVVGDDDNAKLLKHMLDEEGTKSFLLVQKGRNTSKKTRIMTSNQQIFRFDHESRNNISFDNVKKLYEKLQEKIKAYDVILLADYGKGILTRDFTQKIISYANKNNVKTIVDPHGTDYSKYQGAYLIIPNRDEATAATGIEIENNDRLLDVLKEIKNKFQTHEAIVTLSEQGVALLKENKLVVLPTVPLEVYDVAGSGDTLLASIGFALALDNTLTASLEFANLATGVVLRKPGTGTVSIEEIQSDQVYLDRKIIERNLSCQVK</sequence>
<evidence type="ECO:0000256" key="2">
    <source>
        <dbReference type="ARBA" id="ARBA00022777"/>
    </source>
</evidence>
<keyword evidence="5" id="KW-1185">Reference proteome</keyword>